<sequence>MSSSSGVSRDELVDLILSNNMLEDFVTWLRQKGVDTDPISLKDVDYAYLYQFALEKKLIVDNLEPAIQDDAEGVAKEELERRVQRYTKPKKIRRKT</sequence>
<protein>
    <submittedName>
        <fullName evidence="1">Uncharacterized protein</fullName>
    </submittedName>
</protein>
<name>A0A7C4BDA9_9CREN</name>
<evidence type="ECO:0000313" key="1">
    <source>
        <dbReference type="EMBL" id="HGI87637.1"/>
    </source>
</evidence>
<reference evidence="1" key="1">
    <citation type="journal article" date="2020" name="mSystems">
        <title>Genome- and Community-Level Interaction Insights into Carbon Utilization and Element Cycling Functions of Hydrothermarchaeota in Hydrothermal Sediment.</title>
        <authorList>
            <person name="Zhou Z."/>
            <person name="Liu Y."/>
            <person name="Xu W."/>
            <person name="Pan J."/>
            <person name="Luo Z.H."/>
            <person name="Li M."/>
        </authorList>
    </citation>
    <scope>NUCLEOTIDE SEQUENCE [LARGE SCALE GENOMIC DNA]</scope>
    <source>
        <strain evidence="1">SpSt-732</strain>
    </source>
</reference>
<organism evidence="1">
    <name type="scientific">Ignisphaera aggregans</name>
    <dbReference type="NCBI Taxonomy" id="334771"/>
    <lineage>
        <taxon>Archaea</taxon>
        <taxon>Thermoproteota</taxon>
        <taxon>Thermoprotei</taxon>
        <taxon>Desulfurococcales</taxon>
        <taxon>Desulfurococcaceae</taxon>
        <taxon>Ignisphaera</taxon>
    </lineage>
</organism>
<gene>
    <name evidence="1" type="ORF">ENV14_04510</name>
</gene>
<comment type="caution">
    <text evidence="1">The sequence shown here is derived from an EMBL/GenBank/DDBJ whole genome shotgun (WGS) entry which is preliminary data.</text>
</comment>
<dbReference type="AlphaFoldDB" id="A0A7C4BDA9"/>
<accession>A0A7C4BDA9</accession>
<proteinExistence type="predicted"/>
<dbReference type="EMBL" id="DTFF01000040">
    <property type="protein sequence ID" value="HGI87637.1"/>
    <property type="molecule type" value="Genomic_DNA"/>
</dbReference>